<dbReference type="PROSITE" id="PS00716">
    <property type="entry name" value="SIGMA70_2"/>
    <property type="match status" value="1"/>
</dbReference>
<dbReference type="EMBL" id="LT629701">
    <property type="protein sequence ID" value="SDN02668.1"/>
    <property type="molecule type" value="Genomic_DNA"/>
</dbReference>
<dbReference type="InterPro" id="IPR014284">
    <property type="entry name" value="RNA_pol_sigma-70_dom"/>
</dbReference>
<keyword evidence="1" id="KW-0805">Transcription regulation</keyword>
<protein>
    <submittedName>
        <fullName evidence="7">RNA polymerase primary sigma factor</fullName>
    </submittedName>
</protein>
<dbReference type="InterPro" id="IPR007624">
    <property type="entry name" value="RNA_pol_sigma70_r3"/>
</dbReference>
<dbReference type="GO" id="GO:0016987">
    <property type="term" value="F:sigma factor activity"/>
    <property type="evidence" value="ECO:0007669"/>
    <property type="project" value="UniProtKB-KW"/>
</dbReference>
<dbReference type="AlphaFoldDB" id="A0A1G9Y0T0"/>
<name>A0A1G9Y0T0_ALLAB</name>
<evidence type="ECO:0000313" key="7">
    <source>
        <dbReference type="EMBL" id="SDN02668.1"/>
    </source>
</evidence>
<feature type="region of interest" description="Disordered" evidence="5">
    <location>
        <begin position="1"/>
        <end position="20"/>
    </location>
</feature>
<dbReference type="InterPro" id="IPR000943">
    <property type="entry name" value="RNA_pol_sigma70"/>
</dbReference>
<accession>A0A1G9Y0T0</accession>
<dbReference type="SUPFAM" id="SSF88946">
    <property type="entry name" value="Sigma2 domain of RNA polymerase sigma factors"/>
    <property type="match status" value="1"/>
</dbReference>
<keyword evidence="8" id="KW-1185">Reference proteome</keyword>
<evidence type="ECO:0000256" key="4">
    <source>
        <dbReference type="ARBA" id="ARBA00023163"/>
    </source>
</evidence>
<evidence type="ECO:0000256" key="1">
    <source>
        <dbReference type="ARBA" id="ARBA00023015"/>
    </source>
</evidence>
<dbReference type="InterPro" id="IPR009042">
    <property type="entry name" value="RNA_pol_sigma70_r1_2"/>
</dbReference>
<evidence type="ECO:0000256" key="2">
    <source>
        <dbReference type="ARBA" id="ARBA00023082"/>
    </source>
</evidence>
<dbReference type="Pfam" id="PF04542">
    <property type="entry name" value="Sigma70_r2"/>
    <property type="match status" value="1"/>
</dbReference>
<feature type="domain" description="RNA polymerase sigma-70" evidence="6">
    <location>
        <begin position="281"/>
        <end position="307"/>
    </location>
</feature>
<dbReference type="Pfam" id="PF04539">
    <property type="entry name" value="Sigma70_r3"/>
    <property type="match status" value="1"/>
</dbReference>
<dbReference type="Proteomes" id="UP000183376">
    <property type="component" value="Chromosome I"/>
</dbReference>
<dbReference type="NCBIfam" id="TIGR02937">
    <property type="entry name" value="sigma70-ECF"/>
    <property type="match status" value="1"/>
</dbReference>
<keyword evidence="2" id="KW-0731">Sigma factor</keyword>
<dbReference type="Gene3D" id="1.20.120.1810">
    <property type="match status" value="1"/>
</dbReference>
<dbReference type="InterPro" id="IPR036388">
    <property type="entry name" value="WH-like_DNA-bd_sf"/>
</dbReference>
<dbReference type="GO" id="GO:0006352">
    <property type="term" value="P:DNA-templated transcription initiation"/>
    <property type="evidence" value="ECO:0007669"/>
    <property type="project" value="InterPro"/>
</dbReference>
<organism evidence="7 8">
    <name type="scientific">Allokutzneria albata</name>
    <name type="common">Kibdelosporangium albatum</name>
    <dbReference type="NCBI Taxonomy" id="211114"/>
    <lineage>
        <taxon>Bacteria</taxon>
        <taxon>Bacillati</taxon>
        <taxon>Actinomycetota</taxon>
        <taxon>Actinomycetes</taxon>
        <taxon>Pseudonocardiales</taxon>
        <taxon>Pseudonocardiaceae</taxon>
        <taxon>Allokutzneria</taxon>
    </lineage>
</organism>
<keyword evidence="3" id="KW-0238">DNA-binding</keyword>
<dbReference type="InterPro" id="IPR007630">
    <property type="entry name" value="RNA_pol_sigma70_r4"/>
</dbReference>
<reference evidence="7 8" key="1">
    <citation type="submission" date="2016-10" db="EMBL/GenBank/DDBJ databases">
        <authorList>
            <person name="de Groot N.N."/>
        </authorList>
    </citation>
    <scope>NUCLEOTIDE SEQUENCE [LARGE SCALE GENOMIC DNA]</scope>
    <source>
        <strain evidence="7 8">DSM 44149</strain>
    </source>
</reference>
<evidence type="ECO:0000259" key="6">
    <source>
        <dbReference type="PROSITE" id="PS00716"/>
    </source>
</evidence>
<dbReference type="Gene3D" id="1.10.601.10">
    <property type="entry name" value="RNA Polymerase Primary Sigma Factor"/>
    <property type="match status" value="1"/>
</dbReference>
<dbReference type="InterPro" id="IPR013325">
    <property type="entry name" value="RNA_pol_sigma_r2"/>
</dbReference>
<evidence type="ECO:0000256" key="3">
    <source>
        <dbReference type="ARBA" id="ARBA00023125"/>
    </source>
</evidence>
<dbReference type="eggNOG" id="COG0568">
    <property type="taxonomic scope" value="Bacteria"/>
</dbReference>
<dbReference type="Pfam" id="PF04545">
    <property type="entry name" value="Sigma70_r4"/>
    <property type="match status" value="1"/>
</dbReference>
<proteinExistence type="predicted"/>
<dbReference type="Gene3D" id="1.10.10.10">
    <property type="entry name" value="Winged helix-like DNA-binding domain superfamily/Winged helix DNA-binding domain"/>
    <property type="match status" value="2"/>
</dbReference>
<dbReference type="STRING" id="211114.SAMN04489726_4528"/>
<dbReference type="CDD" id="cd06171">
    <property type="entry name" value="Sigma70_r4"/>
    <property type="match status" value="1"/>
</dbReference>
<gene>
    <name evidence="7" type="ORF">SAMN04489726_4528</name>
</gene>
<dbReference type="GO" id="GO:0003677">
    <property type="term" value="F:DNA binding"/>
    <property type="evidence" value="ECO:0007669"/>
    <property type="project" value="UniProtKB-KW"/>
</dbReference>
<dbReference type="RefSeq" id="WP_211256731.1">
    <property type="nucleotide sequence ID" value="NZ_JOEF01000005.1"/>
</dbReference>
<dbReference type="InterPro" id="IPR007627">
    <property type="entry name" value="RNA_pol_sigma70_r2"/>
</dbReference>
<dbReference type="PRINTS" id="PR00046">
    <property type="entry name" value="SIGMA70FCT"/>
</dbReference>
<keyword evidence="4" id="KW-0804">Transcription</keyword>
<dbReference type="InterPro" id="IPR013324">
    <property type="entry name" value="RNA_pol_sigma_r3/r4-like"/>
</dbReference>
<dbReference type="PANTHER" id="PTHR30603">
    <property type="entry name" value="RNA POLYMERASE SIGMA FACTOR RPO"/>
    <property type="match status" value="1"/>
</dbReference>
<dbReference type="Pfam" id="PF00140">
    <property type="entry name" value="Sigma70_r1_2"/>
    <property type="match status" value="1"/>
</dbReference>
<evidence type="ECO:0000313" key="8">
    <source>
        <dbReference type="Proteomes" id="UP000183376"/>
    </source>
</evidence>
<evidence type="ECO:0000256" key="5">
    <source>
        <dbReference type="SAM" id="MobiDB-lite"/>
    </source>
</evidence>
<dbReference type="PANTHER" id="PTHR30603:SF59">
    <property type="entry name" value="RNA POLYMERASE PRINCIPAL SIGMA FACTOR HRDA"/>
    <property type="match status" value="1"/>
</dbReference>
<dbReference type="SUPFAM" id="SSF88659">
    <property type="entry name" value="Sigma3 and sigma4 domains of RNA polymerase sigma factors"/>
    <property type="match status" value="2"/>
</dbReference>
<sequence>MQRSQEEGARSLTTATEINPGAADSVRDYLGEIGRTPLLTAEEEVRLGERIEAGNRAREELAAGAAPERRRALERLAADGDRAKDHMIRANLRLVVSIARRYPVGGGGMSLLDLIQEGTIGMMRAVEKFDHRRGLKFSTYATWWIKQGIGRALADQSRTIRLPVHVVEVLNRVTRARRALAQDLGRQPTPAEIAAEIDVPREKVEQVLRNGREPVSMNALVSEGSDVELGDLVADSAPDPATVVTDALRRRHLDAVLRTLSEREAAVISQRYGLDDDQPRTLDEIGRNFGLTRERIRQIEAKGMTKLRHPTRTRELADLLA</sequence>
<dbReference type="InterPro" id="IPR050239">
    <property type="entry name" value="Sigma-70_RNA_pol_init_factors"/>
</dbReference>